<dbReference type="OrthoDB" id="1306280at2759"/>
<sequence>MDGSSRGNPGMAGVGGLIRDVSLEAELWGIRAGLQLVWQRQLAKIIVETDSLLSINLINEDPTTPHPLDPPDPIDALIDDCRSL</sequence>
<dbReference type="InterPro" id="IPR053151">
    <property type="entry name" value="RNase_H-like"/>
</dbReference>
<accession>A0A1Q3B611</accession>
<dbReference type="EMBL" id="BDDD01000304">
    <property type="protein sequence ID" value="GAV63359.1"/>
    <property type="molecule type" value="Genomic_DNA"/>
</dbReference>
<dbReference type="InterPro" id="IPR036397">
    <property type="entry name" value="RNaseH_sf"/>
</dbReference>
<protein>
    <submittedName>
        <fullName evidence="2">RVT_3 domain-containing protein</fullName>
    </submittedName>
</protein>
<evidence type="ECO:0000259" key="1">
    <source>
        <dbReference type="Pfam" id="PF13456"/>
    </source>
</evidence>
<feature type="domain" description="RNase H type-1" evidence="1">
    <location>
        <begin position="22"/>
        <end position="63"/>
    </location>
</feature>
<evidence type="ECO:0000313" key="3">
    <source>
        <dbReference type="Proteomes" id="UP000187406"/>
    </source>
</evidence>
<name>A0A1Q3B611_CEPFO</name>
<dbReference type="AlphaFoldDB" id="A0A1Q3B611"/>
<reference evidence="3" key="1">
    <citation type="submission" date="2016-04" db="EMBL/GenBank/DDBJ databases">
        <title>Cephalotus genome sequencing.</title>
        <authorList>
            <person name="Fukushima K."/>
            <person name="Hasebe M."/>
            <person name="Fang X."/>
        </authorList>
    </citation>
    <scope>NUCLEOTIDE SEQUENCE [LARGE SCALE GENOMIC DNA]</scope>
    <source>
        <strain evidence="3">cv. St1</strain>
    </source>
</reference>
<gene>
    <name evidence="2" type="ORF">CFOL_v3_06877</name>
</gene>
<dbReference type="STRING" id="3775.A0A1Q3B611"/>
<dbReference type="CDD" id="cd06222">
    <property type="entry name" value="RNase_H_like"/>
    <property type="match status" value="1"/>
</dbReference>
<keyword evidence="3" id="KW-1185">Reference proteome</keyword>
<dbReference type="InParanoid" id="A0A1Q3B611"/>
<dbReference type="GO" id="GO:0004523">
    <property type="term" value="F:RNA-DNA hybrid ribonuclease activity"/>
    <property type="evidence" value="ECO:0007669"/>
    <property type="project" value="InterPro"/>
</dbReference>
<dbReference type="SUPFAM" id="SSF53098">
    <property type="entry name" value="Ribonuclease H-like"/>
    <property type="match status" value="1"/>
</dbReference>
<proteinExistence type="predicted"/>
<dbReference type="InterPro" id="IPR044730">
    <property type="entry name" value="RNase_H-like_dom_plant"/>
</dbReference>
<dbReference type="GO" id="GO:0003676">
    <property type="term" value="F:nucleic acid binding"/>
    <property type="evidence" value="ECO:0007669"/>
    <property type="project" value="InterPro"/>
</dbReference>
<dbReference type="Pfam" id="PF13456">
    <property type="entry name" value="RVT_3"/>
    <property type="match status" value="1"/>
</dbReference>
<dbReference type="InterPro" id="IPR012337">
    <property type="entry name" value="RNaseH-like_sf"/>
</dbReference>
<dbReference type="PANTHER" id="PTHR47723">
    <property type="entry name" value="OS05G0353850 PROTEIN"/>
    <property type="match status" value="1"/>
</dbReference>
<evidence type="ECO:0000313" key="2">
    <source>
        <dbReference type="EMBL" id="GAV63359.1"/>
    </source>
</evidence>
<dbReference type="Gene3D" id="3.30.420.10">
    <property type="entry name" value="Ribonuclease H-like superfamily/Ribonuclease H"/>
    <property type="match status" value="1"/>
</dbReference>
<dbReference type="InterPro" id="IPR002156">
    <property type="entry name" value="RNaseH_domain"/>
</dbReference>
<dbReference type="Proteomes" id="UP000187406">
    <property type="component" value="Unassembled WGS sequence"/>
</dbReference>
<organism evidence="2 3">
    <name type="scientific">Cephalotus follicularis</name>
    <name type="common">Albany pitcher plant</name>
    <dbReference type="NCBI Taxonomy" id="3775"/>
    <lineage>
        <taxon>Eukaryota</taxon>
        <taxon>Viridiplantae</taxon>
        <taxon>Streptophyta</taxon>
        <taxon>Embryophyta</taxon>
        <taxon>Tracheophyta</taxon>
        <taxon>Spermatophyta</taxon>
        <taxon>Magnoliopsida</taxon>
        <taxon>eudicotyledons</taxon>
        <taxon>Gunneridae</taxon>
        <taxon>Pentapetalae</taxon>
        <taxon>rosids</taxon>
        <taxon>fabids</taxon>
        <taxon>Oxalidales</taxon>
        <taxon>Cephalotaceae</taxon>
        <taxon>Cephalotus</taxon>
    </lineage>
</organism>
<dbReference type="PANTHER" id="PTHR47723:SF19">
    <property type="entry name" value="POLYNUCLEOTIDYL TRANSFERASE, RIBONUCLEASE H-LIKE SUPERFAMILY PROTEIN"/>
    <property type="match status" value="1"/>
</dbReference>
<comment type="caution">
    <text evidence="2">The sequence shown here is derived from an EMBL/GenBank/DDBJ whole genome shotgun (WGS) entry which is preliminary data.</text>
</comment>